<keyword evidence="1" id="KW-0675">Receptor</keyword>
<accession>J9GNL2</accession>
<reference evidence="1" key="1">
    <citation type="journal article" date="2012" name="PLoS ONE">
        <title>Gene sets for utilization of primary and secondary nutrition supplies in the distal gut of endangered iberian lynx.</title>
        <authorList>
            <person name="Alcaide M."/>
            <person name="Messina E."/>
            <person name="Richter M."/>
            <person name="Bargiela R."/>
            <person name="Peplies J."/>
            <person name="Huws S.A."/>
            <person name="Newbold C.J."/>
            <person name="Golyshin P.N."/>
            <person name="Simon M.A."/>
            <person name="Lopez G."/>
            <person name="Yakimov M.M."/>
            <person name="Ferrer M."/>
        </authorList>
    </citation>
    <scope>NUCLEOTIDE SEQUENCE</scope>
</reference>
<sequence>MKLQCDEHGNPIKQRLGSTIAHTTGGFGFDGHIDNFDFNLFFNYSLGNKLINGTKLMSAFYANSSSGYSLNDDFALSKRYTLVDPETGLNLVKPSSWSTLLNTYGGENGVIRRLNQMNAHASIYNPATVTTMQLTDYAVEDASFLRLNNLTIGYTLPQAWTKKCLLENVRVYFTGYNLFVITSYSGADPEVDTSSKRNLMTPGIDYAAYPKSRLFLAGINVTF</sequence>
<name>J9GNL2_9ZZZZ</name>
<proteinExistence type="predicted"/>
<organism evidence="1">
    <name type="scientific">gut metagenome</name>
    <dbReference type="NCBI Taxonomy" id="749906"/>
    <lineage>
        <taxon>unclassified sequences</taxon>
        <taxon>metagenomes</taxon>
        <taxon>organismal metagenomes</taxon>
    </lineage>
</organism>
<dbReference type="EMBL" id="AMCI01001989">
    <property type="protein sequence ID" value="EJX03923.1"/>
    <property type="molecule type" value="Genomic_DNA"/>
</dbReference>
<gene>
    <name evidence="1" type="ORF">EVA_07975</name>
</gene>
<protein>
    <submittedName>
        <fullName evidence="1">Protein containing TonB-dependent receptor, beta-barrel domain protein</fullName>
    </submittedName>
</protein>
<dbReference type="AlphaFoldDB" id="J9GNL2"/>
<comment type="caution">
    <text evidence="1">The sequence shown here is derived from an EMBL/GenBank/DDBJ whole genome shotgun (WGS) entry which is preliminary data.</text>
</comment>
<evidence type="ECO:0000313" key="1">
    <source>
        <dbReference type="EMBL" id="EJX03923.1"/>
    </source>
</evidence>
<dbReference type="SUPFAM" id="SSF56935">
    <property type="entry name" value="Porins"/>
    <property type="match status" value="1"/>
</dbReference>